<accession>A0A0F9RQ21</accession>
<dbReference type="EMBL" id="LAZR01001042">
    <property type="protein sequence ID" value="KKN51922.1"/>
    <property type="molecule type" value="Genomic_DNA"/>
</dbReference>
<gene>
    <name evidence="1" type="ORF">LCGC14_0617590</name>
</gene>
<sequence length="71" mass="8368">MTTYQKNRLSDTIKRKDEICHIGTKAKWIGKLHKPKCPNCGILFDTHPKFKNHLIDVNNEIEITRPKIRIK</sequence>
<name>A0A0F9RQ21_9ZZZZ</name>
<comment type="caution">
    <text evidence="1">The sequence shown here is derived from an EMBL/GenBank/DDBJ whole genome shotgun (WGS) entry which is preliminary data.</text>
</comment>
<protein>
    <submittedName>
        <fullName evidence="1">Uncharacterized protein</fullName>
    </submittedName>
</protein>
<proteinExistence type="predicted"/>
<reference evidence="1" key="1">
    <citation type="journal article" date="2015" name="Nature">
        <title>Complex archaea that bridge the gap between prokaryotes and eukaryotes.</title>
        <authorList>
            <person name="Spang A."/>
            <person name="Saw J.H."/>
            <person name="Jorgensen S.L."/>
            <person name="Zaremba-Niedzwiedzka K."/>
            <person name="Martijn J."/>
            <person name="Lind A.E."/>
            <person name="van Eijk R."/>
            <person name="Schleper C."/>
            <person name="Guy L."/>
            <person name="Ettema T.J."/>
        </authorList>
    </citation>
    <scope>NUCLEOTIDE SEQUENCE</scope>
</reference>
<dbReference type="AlphaFoldDB" id="A0A0F9RQ21"/>
<organism evidence="1">
    <name type="scientific">marine sediment metagenome</name>
    <dbReference type="NCBI Taxonomy" id="412755"/>
    <lineage>
        <taxon>unclassified sequences</taxon>
        <taxon>metagenomes</taxon>
        <taxon>ecological metagenomes</taxon>
    </lineage>
</organism>
<evidence type="ECO:0000313" key="1">
    <source>
        <dbReference type="EMBL" id="KKN51922.1"/>
    </source>
</evidence>